<dbReference type="KEGG" id="parq:DSM112329_05210"/>
<dbReference type="EC" id="1.16.1.1" evidence="8"/>
<dbReference type="PANTHER" id="PTHR43014:SF2">
    <property type="entry name" value="MERCURIC REDUCTASE"/>
    <property type="match status" value="1"/>
</dbReference>
<dbReference type="PANTHER" id="PTHR43014">
    <property type="entry name" value="MERCURIC REDUCTASE"/>
    <property type="match status" value="1"/>
</dbReference>
<comment type="cofactor">
    <cofactor evidence="4">
        <name>FAD</name>
        <dbReference type="ChEBI" id="CHEBI:57692"/>
    </cofactor>
    <text evidence="4">Binds 1 FAD per subunit.</text>
</comment>
<dbReference type="GO" id="GO:0016152">
    <property type="term" value="F:mercury (II) reductase (NADP+) activity"/>
    <property type="evidence" value="ECO:0007669"/>
    <property type="project" value="UniProtKB-EC"/>
</dbReference>
<evidence type="ECO:0000256" key="3">
    <source>
        <dbReference type="ARBA" id="ARBA00022827"/>
    </source>
</evidence>
<keyword evidence="8" id="KW-0560">Oxidoreductase</keyword>
<accession>A0AAU7B3R2</accession>
<dbReference type="Pfam" id="PF02852">
    <property type="entry name" value="Pyr_redox_dim"/>
    <property type="match status" value="1"/>
</dbReference>
<evidence type="ECO:0000313" key="8">
    <source>
        <dbReference type="EMBL" id="XAY08312.1"/>
    </source>
</evidence>
<name>A0AAU7B3R2_9ACTN</name>
<keyword evidence="4" id="KW-0547">Nucleotide-binding</keyword>
<dbReference type="Gene3D" id="3.30.390.30">
    <property type="match status" value="1"/>
</dbReference>
<reference evidence="8" key="1">
    <citation type="submission" date="2022-12" db="EMBL/GenBank/DDBJ databases">
        <title>Paraconexibacter alkalitolerans sp. nov. and Baekduia alba sp. nov., isolated from soil and emended description of the genera Paraconexibacter (Chun et al., 2020) and Baekduia (An et al., 2020).</title>
        <authorList>
            <person name="Vieira S."/>
            <person name="Huber K.J."/>
            <person name="Geppert A."/>
            <person name="Wolf J."/>
            <person name="Neumann-Schaal M."/>
            <person name="Muesken M."/>
            <person name="Overmann J."/>
        </authorList>
    </citation>
    <scope>NUCLEOTIDE SEQUENCE</scope>
    <source>
        <strain evidence="8">AEG42_29</strain>
    </source>
</reference>
<protein>
    <submittedName>
        <fullName evidence="8">Mercuric reductase</fullName>
        <ecNumber evidence="8">1.16.1.1</ecNumber>
    </submittedName>
</protein>
<evidence type="ECO:0000259" key="7">
    <source>
        <dbReference type="Pfam" id="PF07992"/>
    </source>
</evidence>
<dbReference type="InterPro" id="IPR023753">
    <property type="entry name" value="FAD/NAD-binding_dom"/>
</dbReference>
<dbReference type="SUPFAM" id="SSF55424">
    <property type="entry name" value="FAD/NAD-linked reductases, dimerisation (C-terminal) domain"/>
    <property type="match status" value="1"/>
</dbReference>
<dbReference type="Pfam" id="PF07992">
    <property type="entry name" value="Pyr_redox_2"/>
    <property type="match status" value="1"/>
</dbReference>
<dbReference type="InterPro" id="IPR036188">
    <property type="entry name" value="FAD/NAD-bd_sf"/>
</dbReference>
<keyword evidence="3 4" id="KW-0274">FAD</keyword>
<evidence type="ECO:0000256" key="2">
    <source>
        <dbReference type="ARBA" id="ARBA00022630"/>
    </source>
</evidence>
<dbReference type="GO" id="GO:0050660">
    <property type="term" value="F:flavin adenine dinucleotide binding"/>
    <property type="evidence" value="ECO:0007669"/>
    <property type="project" value="TreeGrafter"/>
</dbReference>
<evidence type="ECO:0000256" key="5">
    <source>
        <dbReference type="PIRSR" id="PIRSR000350-4"/>
    </source>
</evidence>
<dbReference type="InterPro" id="IPR004099">
    <property type="entry name" value="Pyr_nucl-diS_OxRdtase_dimer"/>
</dbReference>
<feature type="binding site" evidence="4">
    <location>
        <position position="115"/>
    </location>
    <ligand>
        <name>FAD</name>
        <dbReference type="ChEBI" id="CHEBI:57692"/>
    </ligand>
</feature>
<feature type="domain" description="FAD/NAD(P)-binding" evidence="7">
    <location>
        <begin position="6"/>
        <end position="321"/>
    </location>
</feature>
<feature type="binding site" evidence="4">
    <location>
        <position position="201"/>
    </location>
    <ligand>
        <name>NAD(+)</name>
        <dbReference type="ChEBI" id="CHEBI:57540"/>
    </ligand>
</feature>
<dbReference type="Gene3D" id="3.50.50.60">
    <property type="entry name" value="FAD/NAD(P)-binding domain"/>
    <property type="match status" value="2"/>
</dbReference>
<keyword evidence="4" id="KW-0520">NAD</keyword>
<evidence type="ECO:0000256" key="1">
    <source>
        <dbReference type="ARBA" id="ARBA00007532"/>
    </source>
</evidence>
<dbReference type="InterPro" id="IPR016156">
    <property type="entry name" value="FAD/NAD-linked_Rdtase_dimer_sf"/>
</dbReference>
<feature type="disulfide bond" description="Redox-active" evidence="5">
    <location>
        <begin position="43"/>
        <end position="48"/>
    </location>
</feature>
<dbReference type="InterPro" id="IPR001100">
    <property type="entry name" value="Pyr_nuc-diS_OxRdtase"/>
</dbReference>
<dbReference type="PIRSF" id="PIRSF000350">
    <property type="entry name" value="Mercury_reductase_MerA"/>
    <property type="match status" value="1"/>
</dbReference>
<keyword evidence="2" id="KW-0285">Flavoprotein</keyword>
<comment type="similarity">
    <text evidence="1">Belongs to the class-I pyridine nucleotide-disulfide oxidoreductase family.</text>
</comment>
<organism evidence="8">
    <name type="scientific">Paraconexibacter sp. AEG42_29</name>
    <dbReference type="NCBI Taxonomy" id="2997339"/>
    <lineage>
        <taxon>Bacteria</taxon>
        <taxon>Bacillati</taxon>
        <taxon>Actinomycetota</taxon>
        <taxon>Thermoleophilia</taxon>
        <taxon>Solirubrobacterales</taxon>
        <taxon>Paraconexibacteraceae</taxon>
        <taxon>Paraconexibacter</taxon>
    </lineage>
</organism>
<feature type="binding site" evidence="4">
    <location>
        <begin position="178"/>
        <end position="185"/>
    </location>
    <ligand>
        <name>NAD(+)</name>
        <dbReference type="ChEBI" id="CHEBI:57540"/>
    </ligand>
</feature>
<dbReference type="PRINTS" id="PR00411">
    <property type="entry name" value="PNDRDTASEI"/>
</dbReference>
<dbReference type="RefSeq" id="WP_354699493.1">
    <property type="nucleotide sequence ID" value="NZ_CP114014.1"/>
</dbReference>
<sequence>MSSQEYDVIVLGAGPAGEVAAGRLAEAGLQVALIEKHLVGGECSFYGCMPSKALLRPAQAIAEARRIPGAAEAISAVLDVAAVLERRTEVIHGEADDAQLPWIEERGIALVRGEGRLDGERTIVTEDGTRHTARRAIVLAVGSRAAMPPIDGLADVMPWDNREITTAKAVPESLAIIGGGPIGSEMAQAWRTLGSEVTLIEGSEHLLMKEEPFASELVEEAMAELGVDVRTKTKVAKVSRAVDNGPVTVVLEGGEAITVAELVVAAGRHVPLEDLGLETVDVTPTDRGHVAVDDTMRVGGRDWLYAIGDMNGRVLLTHMGKYQARIAADDILGKPTELRIDGARSPRVTFTEPQVAAVGLTLNAALDAGIAASIVEVETSGNAGGSFYGREAPGRTRLVIDDDRGIIVGATITGADIQDFLQAATIAVVAEIPLSTLAHAVPPFPTRSEIWLRLLEKAGL</sequence>
<feature type="domain" description="Pyridine nucleotide-disulphide oxidoreductase dimerisation" evidence="6">
    <location>
        <begin position="346"/>
        <end position="451"/>
    </location>
</feature>
<evidence type="ECO:0000256" key="4">
    <source>
        <dbReference type="PIRSR" id="PIRSR000350-3"/>
    </source>
</evidence>
<dbReference type="PRINTS" id="PR00368">
    <property type="entry name" value="FADPNR"/>
</dbReference>
<proteinExistence type="inferred from homology"/>
<gene>
    <name evidence="8" type="primary">merA_2</name>
    <name evidence="8" type="ORF">DSM112329_05210</name>
</gene>
<feature type="binding site" evidence="4">
    <location>
        <position position="267"/>
    </location>
    <ligand>
        <name>NAD(+)</name>
        <dbReference type="ChEBI" id="CHEBI:57540"/>
    </ligand>
</feature>
<dbReference type="SUPFAM" id="SSF51905">
    <property type="entry name" value="FAD/NAD(P)-binding domain"/>
    <property type="match status" value="1"/>
</dbReference>
<dbReference type="GO" id="GO:0003955">
    <property type="term" value="F:NAD(P)H dehydrogenase (quinone) activity"/>
    <property type="evidence" value="ECO:0007669"/>
    <property type="project" value="TreeGrafter"/>
</dbReference>
<feature type="binding site" evidence="4">
    <location>
        <position position="309"/>
    </location>
    <ligand>
        <name>FAD</name>
        <dbReference type="ChEBI" id="CHEBI:57692"/>
    </ligand>
</feature>
<dbReference type="EMBL" id="CP114014">
    <property type="protein sequence ID" value="XAY08312.1"/>
    <property type="molecule type" value="Genomic_DNA"/>
</dbReference>
<dbReference type="AlphaFoldDB" id="A0AAU7B3R2"/>
<feature type="binding site" evidence="4">
    <location>
        <position position="52"/>
    </location>
    <ligand>
        <name>FAD</name>
        <dbReference type="ChEBI" id="CHEBI:57692"/>
    </ligand>
</feature>
<evidence type="ECO:0000259" key="6">
    <source>
        <dbReference type="Pfam" id="PF02852"/>
    </source>
</evidence>